<dbReference type="PANTHER" id="PTHR14773">
    <property type="entry name" value="WD REPEAT-CONTAINING PROTEIN 76"/>
    <property type="match status" value="1"/>
</dbReference>
<evidence type="ECO:0000256" key="5">
    <source>
        <dbReference type="SAM" id="MobiDB-lite"/>
    </source>
</evidence>
<dbReference type="Proteomes" id="UP000481153">
    <property type="component" value="Unassembled WGS sequence"/>
</dbReference>
<feature type="region of interest" description="Disordered" evidence="5">
    <location>
        <begin position="1"/>
        <end position="26"/>
    </location>
</feature>
<evidence type="ECO:0000256" key="3">
    <source>
        <dbReference type="ARBA" id="ARBA00022737"/>
    </source>
</evidence>
<dbReference type="Gene3D" id="2.130.10.10">
    <property type="entry name" value="YVTN repeat-like/Quinoprotein amine dehydrogenase"/>
    <property type="match status" value="1"/>
</dbReference>
<dbReference type="Pfam" id="PF00400">
    <property type="entry name" value="WD40"/>
    <property type="match status" value="2"/>
</dbReference>
<feature type="compositionally biased region" description="Basic and acidic residues" evidence="5">
    <location>
        <begin position="12"/>
        <end position="24"/>
    </location>
</feature>
<proteinExistence type="inferred from homology"/>
<dbReference type="InterPro" id="IPR036322">
    <property type="entry name" value="WD40_repeat_dom_sf"/>
</dbReference>
<feature type="repeat" description="WD" evidence="4">
    <location>
        <begin position="367"/>
        <end position="401"/>
    </location>
</feature>
<dbReference type="InterPro" id="IPR050853">
    <property type="entry name" value="WD_repeat_DNA-damage-binding"/>
</dbReference>
<name>A0A6G0WTF7_9STRA</name>
<dbReference type="VEuPathDB" id="FungiDB:AeMF1_010369"/>
<feature type="compositionally biased region" description="Acidic residues" evidence="5">
    <location>
        <begin position="137"/>
        <end position="151"/>
    </location>
</feature>
<comment type="similarity">
    <text evidence="1">Belongs to the WD repeat DDB2/WDR76 family.</text>
</comment>
<dbReference type="GO" id="GO:2000001">
    <property type="term" value="P:regulation of DNA damage checkpoint"/>
    <property type="evidence" value="ECO:0007669"/>
    <property type="project" value="TreeGrafter"/>
</dbReference>
<evidence type="ECO:0000256" key="2">
    <source>
        <dbReference type="ARBA" id="ARBA00022574"/>
    </source>
</evidence>
<feature type="region of interest" description="Disordered" evidence="5">
    <location>
        <begin position="89"/>
        <end position="115"/>
    </location>
</feature>
<dbReference type="InterPro" id="IPR001680">
    <property type="entry name" value="WD40_rpt"/>
</dbReference>
<gene>
    <name evidence="6" type="ORF">Ae201684_011868</name>
</gene>
<sequence>MLRTSARLNAKGNKDDVVKTESKKAKPKKSVAVDIVKIETSESEDDNEVSAYERKRLENIVRNKKLMATIGLTSAASDIKKEEKERIKARNAAKKRRQEELENLPRRQSRRVQGQKAEFEIYHDLNDWIHEKRGTNEQEDDQDDGTDEEAESWANADGAQLLGDFCDGLGKKSQVAAQHSDAPYSLDKRDVQKVIANRVYSMAVHSNCTSSIMTAIADTEGYVALWTTPVDRKKSSNQENGLVPLKPHKQAVSTLLFQDTSLLSSSFDGRLLQYDLTKNTSTEVLNCDVSITNFQIKSQDEMLVSGDDGSLFVVDRRDSKSKKHSLHEKKINTVHIHPNATSAFVTASLDRTVKLWDSRHLKNAVASLPHEKSVNCASFSPDGAHLVTVCQDNFVYLYDINPSSGGLARENPKKIKHDNYSGRWLTKFHAAWDPKKTHDCEFVLGGNKRPRCIEIFGTTSPKPRQALLSDHFNSVHSINIFHPVLNVIVGGNSSGRVALWRQN</sequence>
<comment type="caution">
    <text evidence="6">The sequence shown here is derived from an EMBL/GenBank/DDBJ whole genome shotgun (WGS) entry which is preliminary data.</text>
</comment>
<reference evidence="6 7" key="1">
    <citation type="submission" date="2019-07" db="EMBL/GenBank/DDBJ databases">
        <title>Genomics analysis of Aphanomyces spp. identifies a new class of oomycete effector associated with host adaptation.</title>
        <authorList>
            <person name="Gaulin E."/>
        </authorList>
    </citation>
    <scope>NUCLEOTIDE SEQUENCE [LARGE SCALE GENOMIC DNA]</scope>
    <source>
        <strain evidence="6 7">ATCC 201684</strain>
    </source>
</reference>
<dbReference type="SUPFAM" id="SSF50978">
    <property type="entry name" value="WD40 repeat-like"/>
    <property type="match status" value="1"/>
</dbReference>
<evidence type="ECO:0000313" key="6">
    <source>
        <dbReference type="EMBL" id="KAF0730759.1"/>
    </source>
</evidence>
<feature type="region of interest" description="Disordered" evidence="5">
    <location>
        <begin position="130"/>
        <end position="152"/>
    </location>
</feature>
<dbReference type="EMBL" id="VJMJ01000151">
    <property type="protein sequence ID" value="KAF0730759.1"/>
    <property type="molecule type" value="Genomic_DNA"/>
</dbReference>
<dbReference type="PROSITE" id="PS50294">
    <property type="entry name" value="WD_REPEATS_REGION"/>
    <property type="match status" value="1"/>
</dbReference>
<dbReference type="PROSITE" id="PS50082">
    <property type="entry name" value="WD_REPEATS_2"/>
    <property type="match status" value="2"/>
</dbReference>
<protein>
    <submittedName>
        <fullName evidence="6">Uncharacterized protein</fullName>
    </submittedName>
</protein>
<dbReference type="PANTHER" id="PTHR14773:SF0">
    <property type="entry name" value="WD REPEAT-CONTAINING PROTEIN 76"/>
    <property type="match status" value="1"/>
</dbReference>
<evidence type="ECO:0000313" key="7">
    <source>
        <dbReference type="Proteomes" id="UP000481153"/>
    </source>
</evidence>
<keyword evidence="2 4" id="KW-0853">WD repeat</keyword>
<dbReference type="InterPro" id="IPR015943">
    <property type="entry name" value="WD40/YVTN_repeat-like_dom_sf"/>
</dbReference>
<keyword evidence="3" id="KW-0677">Repeat</keyword>
<dbReference type="SMART" id="SM00320">
    <property type="entry name" value="WD40"/>
    <property type="match status" value="5"/>
</dbReference>
<accession>A0A6G0WTF7</accession>
<organism evidence="6 7">
    <name type="scientific">Aphanomyces euteiches</name>
    <dbReference type="NCBI Taxonomy" id="100861"/>
    <lineage>
        <taxon>Eukaryota</taxon>
        <taxon>Sar</taxon>
        <taxon>Stramenopiles</taxon>
        <taxon>Oomycota</taxon>
        <taxon>Saprolegniomycetes</taxon>
        <taxon>Saprolegniales</taxon>
        <taxon>Verrucalvaceae</taxon>
        <taxon>Aphanomyces</taxon>
    </lineage>
</organism>
<feature type="repeat" description="WD" evidence="4">
    <location>
        <begin position="324"/>
        <end position="357"/>
    </location>
</feature>
<dbReference type="GO" id="GO:0005634">
    <property type="term" value="C:nucleus"/>
    <property type="evidence" value="ECO:0007669"/>
    <property type="project" value="TreeGrafter"/>
</dbReference>
<dbReference type="AlphaFoldDB" id="A0A6G0WTF7"/>
<evidence type="ECO:0000256" key="4">
    <source>
        <dbReference type="PROSITE-ProRule" id="PRU00221"/>
    </source>
</evidence>
<dbReference type="GO" id="GO:0003677">
    <property type="term" value="F:DNA binding"/>
    <property type="evidence" value="ECO:0007669"/>
    <property type="project" value="TreeGrafter"/>
</dbReference>
<keyword evidence="7" id="KW-1185">Reference proteome</keyword>
<evidence type="ECO:0000256" key="1">
    <source>
        <dbReference type="ARBA" id="ARBA00005434"/>
    </source>
</evidence>